<dbReference type="GO" id="GO:0016020">
    <property type="term" value="C:membrane"/>
    <property type="evidence" value="ECO:0007669"/>
    <property type="project" value="TreeGrafter"/>
</dbReference>
<comment type="subcellular location">
    <subcellularLocation>
        <location evidence="9">Endomembrane system</location>
        <topology evidence="9">Single-pass membrane protein</topology>
    </subcellularLocation>
    <subcellularLocation>
        <location evidence="1">Nucleus envelope</location>
    </subcellularLocation>
</comment>
<keyword evidence="6 11" id="KW-0472">Membrane</keyword>
<keyword evidence="8" id="KW-0539">Nucleus</keyword>
<sequence length="315" mass="36539">MVKPEDDRDQWTEESSSDEVEERSDEAVEKEKKEEKVKTKLSAYQDFEKNERATRIKENLLNSNSINLEGINKTYIYGSVLIVGIAVLCYLLYSTCNNPTNVKHINANISHDTSRVDQFSNTIKKIKNDFPSQKDILWLSLFKRIKYVTESHPTRPAIMILLYNRNKNVAECIAWKVGKAAREFFNTPAVIELIGDSDMNETDNELVDRYRERLQKNGVMIVYRLDEIPGLVAQSFHTFCDTQNPLVKRAVLLFTLDRSRLRNVEINKPTRIASEVLRLLWNDTLNDFQLNSLITRLTDSVLEIHSEKDDFKCVK</sequence>
<keyword evidence="4 11" id="KW-0812">Transmembrane</keyword>
<accession>T1I5U5</accession>
<dbReference type="RefSeq" id="XP_073978624.1">
    <property type="nucleotide sequence ID" value="XM_074122523.1"/>
</dbReference>
<evidence type="ECO:0000259" key="12">
    <source>
        <dbReference type="Pfam" id="PF05609"/>
    </source>
</evidence>
<evidence type="ECO:0000256" key="4">
    <source>
        <dbReference type="ARBA" id="ARBA00022692"/>
    </source>
</evidence>
<feature type="domain" description="Torsin-1A-interacting protein 1/2 AAA+ activator" evidence="12">
    <location>
        <begin position="108"/>
        <end position="256"/>
    </location>
</feature>
<evidence type="ECO:0000256" key="7">
    <source>
        <dbReference type="ARBA" id="ARBA00023180"/>
    </source>
</evidence>
<dbReference type="Proteomes" id="UP000015103">
    <property type="component" value="Unassembled WGS sequence"/>
</dbReference>
<reference evidence="13" key="1">
    <citation type="submission" date="2015-05" db="UniProtKB">
        <authorList>
            <consortium name="EnsemblMetazoa"/>
        </authorList>
    </citation>
    <scope>IDENTIFICATION</scope>
</reference>
<evidence type="ECO:0000256" key="5">
    <source>
        <dbReference type="ARBA" id="ARBA00022989"/>
    </source>
</evidence>
<evidence type="ECO:0000256" key="11">
    <source>
        <dbReference type="SAM" id="Phobius"/>
    </source>
</evidence>
<proteinExistence type="inferred from homology"/>
<dbReference type="PANTHER" id="PTHR18843:SF7">
    <property type="entry name" value="LAMINA-ASSOCIATED POLYPEPTIDE 1B ISOFORM 1-RELATED"/>
    <property type="match status" value="1"/>
</dbReference>
<dbReference type="FunCoup" id="T1I5U5">
    <property type="interactions" value="14"/>
</dbReference>
<feature type="region of interest" description="Disordered" evidence="10">
    <location>
        <begin position="1"/>
        <end position="39"/>
    </location>
</feature>
<dbReference type="VEuPathDB" id="VectorBase:RPRC011664"/>
<keyword evidence="5 11" id="KW-1133">Transmembrane helix</keyword>
<evidence type="ECO:0000256" key="1">
    <source>
        <dbReference type="ARBA" id="ARBA00004259"/>
    </source>
</evidence>
<dbReference type="GO" id="GO:0061024">
    <property type="term" value="P:membrane organization"/>
    <property type="evidence" value="ECO:0007669"/>
    <property type="project" value="TreeGrafter"/>
</dbReference>
<dbReference type="eggNOG" id="ENOG502R201">
    <property type="taxonomic scope" value="Eukaryota"/>
</dbReference>
<dbReference type="OMA" id="ESEEACH"/>
<feature type="compositionally biased region" description="Basic and acidic residues" evidence="10">
    <location>
        <begin position="1"/>
        <end position="11"/>
    </location>
</feature>
<dbReference type="Gene3D" id="3.40.50.12190">
    <property type="match status" value="1"/>
</dbReference>
<dbReference type="HOGENOM" id="CLU_883728_0_0_1"/>
<evidence type="ECO:0000256" key="8">
    <source>
        <dbReference type="ARBA" id="ARBA00023242"/>
    </source>
</evidence>
<protein>
    <recommendedName>
        <fullName evidence="12">Torsin-1A-interacting protein 1/2 AAA+ activator domain-containing protein</fullName>
    </recommendedName>
</protein>
<evidence type="ECO:0000256" key="3">
    <source>
        <dbReference type="ARBA" id="ARBA00022553"/>
    </source>
</evidence>
<dbReference type="EMBL" id="ACPB03008306">
    <property type="status" value="NOT_ANNOTATED_CDS"/>
    <property type="molecule type" value="Genomic_DNA"/>
</dbReference>
<evidence type="ECO:0000256" key="10">
    <source>
        <dbReference type="SAM" id="MobiDB-lite"/>
    </source>
</evidence>
<evidence type="ECO:0000256" key="6">
    <source>
        <dbReference type="ARBA" id="ARBA00023136"/>
    </source>
</evidence>
<feature type="transmembrane region" description="Helical" evidence="11">
    <location>
        <begin position="75"/>
        <end position="93"/>
    </location>
</feature>
<comment type="similarity">
    <text evidence="2">Belongs to the TOR1AIP family.</text>
</comment>
<dbReference type="PANTHER" id="PTHR18843">
    <property type="entry name" value="TORSIN-1A-INTERACTING PROTEIN"/>
    <property type="match status" value="1"/>
</dbReference>
<keyword evidence="14" id="KW-1185">Reference proteome</keyword>
<dbReference type="EnsemblMetazoa" id="RPRC011664-RA">
    <property type="protein sequence ID" value="RPRC011664-PA"/>
    <property type="gene ID" value="RPRC011664"/>
</dbReference>
<organism evidence="13 14">
    <name type="scientific">Rhodnius prolixus</name>
    <name type="common">Triatomid bug</name>
    <dbReference type="NCBI Taxonomy" id="13249"/>
    <lineage>
        <taxon>Eukaryota</taxon>
        <taxon>Metazoa</taxon>
        <taxon>Ecdysozoa</taxon>
        <taxon>Arthropoda</taxon>
        <taxon>Hexapoda</taxon>
        <taxon>Insecta</taxon>
        <taxon>Pterygota</taxon>
        <taxon>Neoptera</taxon>
        <taxon>Paraneoptera</taxon>
        <taxon>Hemiptera</taxon>
        <taxon>Heteroptera</taxon>
        <taxon>Panheteroptera</taxon>
        <taxon>Cimicomorpha</taxon>
        <taxon>Reduviidae</taxon>
        <taxon>Triatominae</taxon>
        <taxon>Rhodnius</taxon>
    </lineage>
</organism>
<dbReference type="GO" id="GO:0001671">
    <property type="term" value="F:ATPase activator activity"/>
    <property type="evidence" value="ECO:0007669"/>
    <property type="project" value="InterPro"/>
</dbReference>
<dbReference type="GeneID" id="141451263"/>
<name>T1I5U5_RHOPR</name>
<evidence type="ECO:0000313" key="13">
    <source>
        <dbReference type="EnsemblMetazoa" id="RPRC011664-PA"/>
    </source>
</evidence>
<dbReference type="InterPro" id="IPR046753">
    <property type="entry name" value="TOIP1/2_C"/>
</dbReference>
<dbReference type="GO" id="GO:0005635">
    <property type="term" value="C:nuclear envelope"/>
    <property type="evidence" value="ECO:0007669"/>
    <property type="project" value="UniProtKB-SubCell"/>
</dbReference>
<feature type="compositionally biased region" description="Basic and acidic residues" evidence="10">
    <location>
        <begin position="25"/>
        <end position="38"/>
    </location>
</feature>
<feature type="compositionally biased region" description="Acidic residues" evidence="10">
    <location>
        <begin position="15"/>
        <end position="24"/>
    </location>
</feature>
<evidence type="ECO:0000313" key="14">
    <source>
        <dbReference type="Proteomes" id="UP000015103"/>
    </source>
</evidence>
<dbReference type="STRING" id="13249.T1I5U5"/>
<keyword evidence="3" id="KW-0597">Phosphoprotein</keyword>
<dbReference type="Pfam" id="PF05609">
    <property type="entry name" value="LAP1_C"/>
    <property type="match status" value="1"/>
</dbReference>
<dbReference type="InterPro" id="IPR038599">
    <property type="entry name" value="LAP1C-like_C_sf"/>
</dbReference>
<evidence type="ECO:0000256" key="2">
    <source>
        <dbReference type="ARBA" id="ARBA00007860"/>
    </source>
</evidence>
<keyword evidence="7" id="KW-0325">Glycoprotein</keyword>
<evidence type="ECO:0000256" key="9">
    <source>
        <dbReference type="ARBA" id="ARBA00037847"/>
    </source>
</evidence>
<dbReference type="AlphaFoldDB" id="T1I5U5"/>
<dbReference type="InterPro" id="IPR008662">
    <property type="entry name" value="TOIP1/2"/>
</dbReference>
<dbReference type="InParanoid" id="T1I5U5"/>